<sequence>MKKTRFALYSFLVFILFAVLLFLAQYFLQVQGIISLNYRIHFLIFFTAFIGVMTFLTLYILDKSAIIGFAFLGFVVFKLFAMGYIAVFQKDFKEEILSYFMLYWAYLAAEVLLLIKLLKK</sequence>
<gene>
    <name evidence="1" type="ORF">DBX24_01715</name>
</gene>
<accession>A0A6P1QU36</accession>
<dbReference type="AlphaFoldDB" id="A0A6P1QU36"/>
<organism evidence="1 2">
    <name type="scientific">Bergeyella cardium</name>
    <dbReference type="NCBI Taxonomy" id="1585976"/>
    <lineage>
        <taxon>Bacteria</taxon>
        <taxon>Pseudomonadati</taxon>
        <taxon>Bacteroidota</taxon>
        <taxon>Flavobacteriia</taxon>
        <taxon>Flavobacteriales</taxon>
        <taxon>Weeksellaceae</taxon>
        <taxon>Bergeyella</taxon>
    </lineage>
</organism>
<dbReference type="KEGG" id="bcad:DBX24_01715"/>
<dbReference type="OrthoDB" id="1275175at2"/>
<dbReference type="RefSeq" id="WP_160223781.1">
    <property type="nucleotide sequence ID" value="NZ_CP029149.1"/>
</dbReference>
<evidence type="ECO:0000313" key="2">
    <source>
        <dbReference type="Proteomes" id="UP000464318"/>
    </source>
</evidence>
<proteinExistence type="predicted"/>
<dbReference type="Proteomes" id="UP000464318">
    <property type="component" value="Chromosome"/>
</dbReference>
<evidence type="ECO:0000313" key="1">
    <source>
        <dbReference type="EMBL" id="QHN64697.1"/>
    </source>
</evidence>
<keyword evidence="2" id="KW-1185">Reference proteome</keyword>
<dbReference type="EMBL" id="CP029149">
    <property type="protein sequence ID" value="QHN64697.1"/>
    <property type="molecule type" value="Genomic_DNA"/>
</dbReference>
<name>A0A6P1QU36_9FLAO</name>
<reference evidence="1 2" key="1">
    <citation type="submission" date="2018-04" db="EMBL/GenBank/DDBJ databases">
        <title>Characteristic and Complete Genome Sequencing of A Novel Member of Infective Endocarditis Causative Bacteria: Bergeyella cardium QL-PH.</title>
        <authorList>
            <person name="Pan H."/>
            <person name="Sun E."/>
            <person name="Zhang Y."/>
        </authorList>
    </citation>
    <scope>NUCLEOTIDE SEQUENCE [LARGE SCALE GENOMIC DNA]</scope>
    <source>
        <strain evidence="1 2">HPQL</strain>
    </source>
</reference>
<protein>
    <submittedName>
        <fullName evidence="1">Uncharacterized protein</fullName>
    </submittedName>
</protein>